<evidence type="ECO:0000313" key="4">
    <source>
        <dbReference type="Proteomes" id="UP000248724"/>
    </source>
</evidence>
<accession>A0A934N5U5</accession>
<reference evidence="3" key="2">
    <citation type="submission" date="2018-05" db="EMBL/GenBank/DDBJ databases">
        <authorList>
            <person name="Ferrari B."/>
        </authorList>
    </citation>
    <scope>NUCLEOTIDE SEQUENCE</scope>
    <source>
        <strain evidence="3">RRmetagenome_bin12</strain>
    </source>
</reference>
<comment type="caution">
    <text evidence="3">The sequence shown here is derived from an EMBL/GenBank/DDBJ whole genome shotgun (WGS) entry which is preliminary data.</text>
</comment>
<evidence type="ECO:0000313" key="5">
    <source>
        <dbReference type="Proteomes" id="UP000606991"/>
    </source>
</evidence>
<evidence type="ECO:0000313" key="2">
    <source>
        <dbReference type="EMBL" id="MBJ7595233.1"/>
    </source>
</evidence>
<protein>
    <submittedName>
        <fullName evidence="3">Zinc ribbon domain-containing protein</fullName>
    </submittedName>
</protein>
<reference evidence="2 5" key="3">
    <citation type="submission" date="2020-10" db="EMBL/GenBank/DDBJ databases">
        <title>Ca. Dormibacterota MAGs.</title>
        <authorList>
            <person name="Montgomery K."/>
        </authorList>
    </citation>
    <scope>NUCLEOTIDE SEQUENCE [LARGE SCALE GENOMIC DNA]</scope>
    <source>
        <strain evidence="2">SC8812_S17_18</strain>
    </source>
</reference>
<name>A0A2W5YY97_9BACT</name>
<dbReference type="EMBL" id="JAEKNS010000107">
    <property type="protein sequence ID" value="MBJ7595233.1"/>
    <property type="molecule type" value="Genomic_DNA"/>
</dbReference>
<feature type="domain" description="Putative regulatory protein FmdB zinc ribbon" evidence="1">
    <location>
        <begin position="1"/>
        <end position="43"/>
    </location>
</feature>
<dbReference type="InterPro" id="IPR013429">
    <property type="entry name" value="Regulatory_FmdB_Zinc_ribbon"/>
</dbReference>
<dbReference type="Proteomes" id="UP000606991">
    <property type="component" value="Unassembled WGS sequence"/>
</dbReference>
<evidence type="ECO:0000259" key="1">
    <source>
        <dbReference type="SMART" id="SM00834"/>
    </source>
</evidence>
<gene>
    <name evidence="3" type="ORF">DLM65_14905</name>
    <name evidence="2" type="ORF">JF886_10305</name>
</gene>
<sequence>MPLYEYRCNDCRSTFEVLRPMGERELSALCPSCESRASMPLISRVAATRSTSSATAVAEAPRPSGGCCGGACGCG</sequence>
<dbReference type="NCBIfam" id="TIGR02605">
    <property type="entry name" value="CxxC_CxxC_SSSS"/>
    <property type="match status" value="1"/>
</dbReference>
<dbReference type="RefSeq" id="WP_337312153.1">
    <property type="nucleotide sequence ID" value="NZ_JAEKNS010000107.1"/>
</dbReference>
<proteinExistence type="predicted"/>
<organism evidence="3 4">
    <name type="scientific">Candidatus Aeolococcus gillhamiae</name>
    <dbReference type="NCBI Taxonomy" id="3127015"/>
    <lineage>
        <taxon>Bacteria</taxon>
        <taxon>Bacillati</taxon>
        <taxon>Candidatus Dormiibacterota</taxon>
        <taxon>Candidatus Dormibacteria</taxon>
        <taxon>Candidatus Aeolococcales</taxon>
        <taxon>Candidatus Aeolococcaceae</taxon>
        <taxon>Candidatus Aeolococcus</taxon>
    </lineage>
</organism>
<dbReference type="EMBL" id="QHBU01000282">
    <property type="protein sequence ID" value="PZR77790.1"/>
    <property type="molecule type" value="Genomic_DNA"/>
</dbReference>
<dbReference type="Proteomes" id="UP000248724">
    <property type="component" value="Unassembled WGS sequence"/>
</dbReference>
<dbReference type="Pfam" id="PF09723">
    <property type="entry name" value="Zn_ribbon_8"/>
    <property type="match status" value="1"/>
</dbReference>
<accession>A0A2W5YY97</accession>
<dbReference type="SMART" id="SM00834">
    <property type="entry name" value="CxxC_CXXC_SSSS"/>
    <property type="match status" value="1"/>
</dbReference>
<reference evidence="3 4" key="1">
    <citation type="journal article" date="2017" name="Nature">
        <title>Atmospheric trace gases support primary production in Antarctic desert surface soil.</title>
        <authorList>
            <person name="Ji M."/>
            <person name="Greening C."/>
            <person name="Vanwonterghem I."/>
            <person name="Carere C.R."/>
            <person name="Bay S.K."/>
            <person name="Steen J.A."/>
            <person name="Montgomery K."/>
            <person name="Lines T."/>
            <person name="Beardall J."/>
            <person name="van Dorst J."/>
            <person name="Snape I."/>
            <person name="Stott M.B."/>
            <person name="Hugenholtz P."/>
            <person name="Ferrari B.C."/>
        </authorList>
    </citation>
    <scope>NUCLEOTIDE SEQUENCE [LARGE SCALE GENOMIC DNA]</scope>
    <source>
        <strain evidence="3">RRmetagenome_bin12</strain>
    </source>
</reference>
<dbReference type="AlphaFoldDB" id="A0A2W5YY97"/>
<evidence type="ECO:0000313" key="3">
    <source>
        <dbReference type="EMBL" id="PZR77790.1"/>
    </source>
</evidence>